<gene>
    <name evidence="1" type="ORF">GWK47_025417</name>
</gene>
<accession>A0A8J8WFR5</accession>
<evidence type="ECO:0000313" key="1">
    <source>
        <dbReference type="EMBL" id="KAG0700986.1"/>
    </source>
</evidence>
<reference evidence="1" key="1">
    <citation type="submission" date="2020-07" db="EMBL/GenBank/DDBJ databases">
        <title>The High-quality genome of the commercially important snow crab, Chionoecetes opilio.</title>
        <authorList>
            <person name="Jeong J.-H."/>
            <person name="Ryu S."/>
        </authorList>
    </citation>
    <scope>NUCLEOTIDE SEQUENCE</scope>
    <source>
        <strain evidence="1">MADBK_172401_WGS</strain>
        <tissue evidence="1">Digestive gland</tissue>
    </source>
</reference>
<keyword evidence="2" id="KW-1185">Reference proteome</keyword>
<organism evidence="1 2">
    <name type="scientific">Chionoecetes opilio</name>
    <name type="common">Atlantic snow crab</name>
    <name type="synonym">Cancer opilio</name>
    <dbReference type="NCBI Taxonomy" id="41210"/>
    <lineage>
        <taxon>Eukaryota</taxon>
        <taxon>Metazoa</taxon>
        <taxon>Ecdysozoa</taxon>
        <taxon>Arthropoda</taxon>
        <taxon>Crustacea</taxon>
        <taxon>Multicrustacea</taxon>
        <taxon>Malacostraca</taxon>
        <taxon>Eumalacostraca</taxon>
        <taxon>Eucarida</taxon>
        <taxon>Decapoda</taxon>
        <taxon>Pleocyemata</taxon>
        <taxon>Brachyura</taxon>
        <taxon>Eubrachyura</taxon>
        <taxon>Majoidea</taxon>
        <taxon>Majidae</taxon>
        <taxon>Chionoecetes</taxon>
    </lineage>
</organism>
<sequence>MHTPSTHTSPFYIHRNVITALEKKKKFNVTGEITPDSWKETVSEFFSFACQLPDKFSPVVQSCYSQLMHCGRQLLGLQEEAVGRADNFLATTYVTHLEDFFTNK</sequence>
<protein>
    <submittedName>
        <fullName evidence="1">Uncharacterized protein</fullName>
    </submittedName>
</protein>
<evidence type="ECO:0000313" key="2">
    <source>
        <dbReference type="Proteomes" id="UP000770661"/>
    </source>
</evidence>
<comment type="caution">
    <text evidence="1">The sequence shown here is derived from an EMBL/GenBank/DDBJ whole genome shotgun (WGS) entry which is preliminary data.</text>
</comment>
<name>A0A8J8WFR5_CHIOP</name>
<proteinExistence type="predicted"/>
<dbReference type="AlphaFoldDB" id="A0A8J8WFR5"/>
<dbReference type="Proteomes" id="UP000770661">
    <property type="component" value="Unassembled WGS sequence"/>
</dbReference>
<dbReference type="EMBL" id="JACEEZ010025419">
    <property type="protein sequence ID" value="KAG0700986.1"/>
    <property type="molecule type" value="Genomic_DNA"/>
</dbReference>